<dbReference type="EMBL" id="CAJHNH020008246">
    <property type="protein sequence ID" value="CAG5135408.1"/>
    <property type="molecule type" value="Genomic_DNA"/>
</dbReference>
<accession>A0A8S4A527</accession>
<evidence type="ECO:0000313" key="13">
    <source>
        <dbReference type="EMBL" id="CAG5135408.1"/>
    </source>
</evidence>
<dbReference type="GO" id="GO:0046872">
    <property type="term" value="F:metal ion binding"/>
    <property type="evidence" value="ECO:0007669"/>
    <property type="project" value="UniProtKB-KW"/>
</dbReference>
<evidence type="ECO:0000256" key="4">
    <source>
        <dbReference type="ARBA" id="ARBA00022723"/>
    </source>
</evidence>
<evidence type="ECO:0000256" key="1">
    <source>
        <dbReference type="ARBA" id="ARBA00010716"/>
    </source>
</evidence>
<reference evidence="13" key="1">
    <citation type="submission" date="2021-04" db="EMBL/GenBank/DDBJ databases">
        <authorList>
            <consortium name="Molecular Ecology Group"/>
        </authorList>
    </citation>
    <scope>NUCLEOTIDE SEQUENCE</scope>
</reference>
<evidence type="ECO:0000256" key="2">
    <source>
        <dbReference type="ARBA" id="ARBA00011899"/>
    </source>
</evidence>
<evidence type="ECO:0000259" key="12">
    <source>
        <dbReference type="Pfam" id="PF01979"/>
    </source>
</evidence>
<evidence type="ECO:0000256" key="11">
    <source>
        <dbReference type="PIRSR" id="PIRSR038994-3"/>
    </source>
</evidence>
<comment type="caution">
    <text evidence="13">The sequence shown here is derived from an EMBL/GenBank/DDBJ whole genome shotgun (WGS) entry which is preliminary data.</text>
</comment>
<evidence type="ECO:0000256" key="5">
    <source>
        <dbReference type="ARBA" id="ARBA00022801"/>
    </source>
</evidence>
<feature type="binding site" evidence="10">
    <location>
        <position position="270"/>
    </location>
    <ligand>
        <name>substrate</name>
    </ligand>
</feature>
<dbReference type="GO" id="GO:0006046">
    <property type="term" value="P:N-acetylglucosamine catabolic process"/>
    <property type="evidence" value="ECO:0007669"/>
    <property type="project" value="TreeGrafter"/>
</dbReference>
<feature type="binding site" evidence="11">
    <location>
        <position position="209"/>
    </location>
    <ligand>
        <name>Zn(2+)</name>
        <dbReference type="ChEBI" id="CHEBI:29105"/>
    </ligand>
</feature>
<dbReference type="InterPro" id="IPR006680">
    <property type="entry name" value="Amidohydro-rel"/>
</dbReference>
<keyword evidence="6 8" id="KW-0119">Carbohydrate metabolism</keyword>
<dbReference type="CDD" id="cd00854">
    <property type="entry name" value="NagA"/>
    <property type="match status" value="1"/>
</dbReference>
<evidence type="ECO:0000256" key="6">
    <source>
        <dbReference type="ARBA" id="ARBA00023277"/>
    </source>
</evidence>
<feature type="binding site" evidence="10">
    <location>
        <begin position="233"/>
        <end position="234"/>
    </location>
    <ligand>
        <name>substrate</name>
    </ligand>
</feature>
<dbReference type="InterPro" id="IPR032466">
    <property type="entry name" value="Metal_Hydrolase"/>
</dbReference>
<dbReference type="AlphaFoldDB" id="A0A8S4A527"/>
<feature type="binding site" evidence="11">
    <location>
        <position position="142"/>
    </location>
    <ligand>
        <name>Zn(2+)</name>
        <dbReference type="ChEBI" id="CHEBI:29105"/>
    </ligand>
</feature>
<dbReference type="EC" id="3.5.1.25" evidence="2 8"/>
<dbReference type="FunFam" id="3.20.20.140:FF:000023">
    <property type="entry name" value="N-acetylglucosamine-6-phosphate deacetylase"/>
    <property type="match status" value="1"/>
</dbReference>
<feature type="active site" description="Proton donor/acceptor" evidence="9">
    <location>
        <position position="292"/>
    </location>
</feature>
<comment type="similarity">
    <text evidence="1 8">Belongs to the metallo-dependent hydrolases superfamily. NagA family.</text>
</comment>
<comment type="catalytic activity">
    <reaction evidence="7 8">
        <text>N-acetyl-D-glucosamine 6-phosphate + H2O = D-glucosamine 6-phosphate + acetate</text>
        <dbReference type="Rhea" id="RHEA:22936"/>
        <dbReference type="ChEBI" id="CHEBI:15377"/>
        <dbReference type="ChEBI" id="CHEBI:30089"/>
        <dbReference type="ChEBI" id="CHEBI:57513"/>
        <dbReference type="ChEBI" id="CHEBI:58725"/>
        <dbReference type="EC" id="3.5.1.25"/>
    </reaction>
</comment>
<feature type="binding site" evidence="11">
    <location>
        <position position="230"/>
    </location>
    <ligand>
        <name>Zn(2+)</name>
        <dbReference type="ChEBI" id="CHEBI:29105"/>
    </ligand>
</feature>
<dbReference type="NCBIfam" id="TIGR00221">
    <property type="entry name" value="nagA"/>
    <property type="match status" value="1"/>
</dbReference>
<comment type="cofactor">
    <cofactor evidence="11">
        <name>a divalent metal cation</name>
        <dbReference type="ChEBI" id="CHEBI:60240"/>
    </cofactor>
    <text evidence="11">Binds 1 divalent metal cation per subunit.</text>
</comment>
<dbReference type="Gene3D" id="2.30.40.10">
    <property type="entry name" value="Urease, subunit C, domain 1"/>
    <property type="match status" value="1"/>
</dbReference>
<name>A0A8S4A527_9EUPU</name>
<gene>
    <name evidence="13" type="ORF">CUNI_LOCUS20966</name>
</gene>
<keyword evidence="14" id="KW-1185">Reference proteome</keyword>
<evidence type="ECO:0000256" key="3">
    <source>
        <dbReference type="ARBA" id="ARBA00018029"/>
    </source>
</evidence>
<evidence type="ECO:0000256" key="9">
    <source>
        <dbReference type="PIRSR" id="PIRSR038994-1"/>
    </source>
</evidence>
<feature type="binding site" evidence="10">
    <location>
        <position position="153"/>
    </location>
    <ligand>
        <name>substrate</name>
    </ligand>
</feature>
<evidence type="ECO:0000313" key="14">
    <source>
        <dbReference type="Proteomes" id="UP000678393"/>
    </source>
</evidence>
<dbReference type="InterPro" id="IPR011059">
    <property type="entry name" value="Metal-dep_hydrolase_composite"/>
</dbReference>
<dbReference type="GO" id="GO:0019262">
    <property type="term" value="P:N-acetylneuraminate catabolic process"/>
    <property type="evidence" value="ECO:0007669"/>
    <property type="project" value="UniProtKB-ARBA"/>
</dbReference>
<proteinExistence type="inferred from homology"/>
<dbReference type="OrthoDB" id="10264777at2759"/>
<dbReference type="GO" id="GO:0008448">
    <property type="term" value="F:N-acetylglucosamine-6-phosphate deacetylase activity"/>
    <property type="evidence" value="ECO:0007669"/>
    <property type="project" value="UniProtKB-UniRule"/>
</dbReference>
<dbReference type="PANTHER" id="PTHR11113">
    <property type="entry name" value="N-ACETYLGLUCOSAMINE-6-PHOSPHATE DEACETYLASE"/>
    <property type="match status" value="1"/>
</dbReference>
<dbReference type="PIRSF" id="PIRSF038994">
    <property type="entry name" value="NagA"/>
    <property type="match status" value="1"/>
</dbReference>
<protein>
    <recommendedName>
        <fullName evidence="3 8">N-acetylglucosamine-6-phosphate deacetylase</fullName>
        <ecNumber evidence="2 8">3.5.1.25</ecNumber>
    </recommendedName>
</protein>
<dbReference type="GO" id="GO:0106279">
    <property type="term" value="P:negative regulation of UDP-N-acetylglucosamine biosynthetic process"/>
    <property type="evidence" value="ECO:0007669"/>
    <property type="project" value="UniProtKB-ARBA"/>
</dbReference>
<feature type="binding site" evidence="10">
    <location>
        <position position="241"/>
    </location>
    <ligand>
        <name>substrate</name>
    </ligand>
</feature>
<feature type="domain" description="Amidohydrolase-related" evidence="12">
    <location>
        <begin position="62"/>
        <end position="398"/>
    </location>
</feature>
<dbReference type="Pfam" id="PF01979">
    <property type="entry name" value="Amidohydro_1"/>
    <property type="match status" value="1"/>
</dbReference>
<dbReference type="SUPFAM" id="SSF51556">
    <property type="entry name" value="Metallo-dependent hydrolases"/>
    <property type="match status" value="1"/>
</dbReference>
<dbReference type="SUPFAM" id="SSF51338">
    <property type="entry name" value="Composite domain of metallo-dependent hydrolases"/>
    <property type="match status" value="1"/>
</dbReference>
<organism evidence="13 14">
    <name type="scientific">Candidula unifasciata</name>
    <dbReference type="NCBI Taxonomy" id="100452"/>
    <lineage>
        <taxon>Eukaryota</taxon>
        <taxon>Metazoa</taxon>
        <taxon>Spiralia</taxon>
        <taxon>Lophotrochozoa</taxon>
        <taxon>Mollusca</taxon>
        <taxon>Gastropoda</taxon>
        <taxon>Heterobranchia</taxon>
        <taxon>Euthyneura</taxon>
        <taxon>Panpulmonata</taxon>
        <taxon>Eupulmonata</taxon>
        <taxon>Stylommatophora</taxon>
        <taxon>Helicina</taxon>
        <taxon>Helicoidea</taxon>
        <taxon>Geomitridae</taxon>
        <taxon>Candidula</taxon>
    </lineage>
</organism>
<dbReference type="Gene3D" id="3.20.20.140">
    <property type="entry name" value="Metal-dependent hydrolases"/>
    <property type="match status" value="1"/>
</dbReference>
<dbReference type="InterPro" id="IPR003764">
    <property type="entry name" value="GlcNAc_6-P_deAcase"/>
</dbReference>
<feature type="binding site" evidence="10">
    <location>
        <begin position="326"/>
        <end position="328"/>
    </location>
    <ligand>
        <name>substrate</name>
    </ligand>
</feature>
<keyword evidence="5 8" id="KW-0378">Hydrolase</keyword>
<evidence type="ECO:0000256" key="7">
    <source>
        <dbReference type="ARBA" id="ARBA00047647"/>
    </source>
</evidence>
<dbReference type="PANTHER" id="PTHR11113:SF14">
    <property type="entry name" value="N-ACETYLGLUCOSAMINE-6-PHOSPHATE DEACETYLASE"/>
    <property type="match status" value="1"/>
</dbReference>
<evidence type="ECO:0000256" key="8">
    <source>
        <dbReference type="PIRNR" id="PIRNR038994"/>
    </source>
</evidence>
<keyword evidence="4 11" id="KW-0479">Metal-binding</keyword>
<sequence length="404" mass="43758">MAPSSTTGAGTLYQYINCRILRGGKIFREDLWVRNGKIMNPEPLFFDEKVIADVRIDCHNLIISPGLIEVQLNGGFGYDFSTDVDIEKGISKVAKEVLAFGITSFCPTVITSSPTLYHKVLPLIKKCEGSSKGAGVLGVHIEGPFINKERKGCHPVQLIQDFDNGFSDILDVYGDLSNVTLVTLAPEKKNALEVIEEFCKRGITVSVGHSSANLVEGEAAVRSGARFITHLFNAMLPFHHRDPHLVGLLTSDKLPQNRKVFYGLISDCIHTHPAALRIAHRVNPDGIVLVSDAIGAMGLPDGTYQLGEQTVEVQGYEVYIKDTNILAGGTATLDYCVRCFAKETGCGPVLALEAASLHPAQLLGIDDRKGTLNFGADADFIFLDDGLNVKATYIAGECVYTSST</sequence>
<evidence type="ECO:0000256" key="10">
    <source>
        <dbReference type="PIRSR" id="PIRSR038994-2"/>
    </source>
</evidence>
<dbReference type="Proteomes" id="UP000678393">
    <property type="component" value="Unassembled WGS sequence"/>
</dbReference>